<evidence type="ECO:0000256" key="2">
    <source>
        <dbReference type="ARBA" id="ARBA00022448"/>
    </source>
</evidence>
<keyword evidence="7" id="KW-1185">Reference proteome</keyword>
<evidence type="ECO:0000313" key="7">
    <source>
        <dbReference type="Proteomes" id="UP000321638"/>
    </source>
</evidence>
<evidence type="ECO:0000256" key="1">
    <source>
        <dbReference type="ARBA" id="ARBA00005417"/>
    </source>
</evidence>
<reference evidence="6 7" key="1">
    <citation type="submission" date="2019-06" db="EMBL/GenBank/DDBJ databases">
        <title>New taxonomy in bacterial strain CC-CFT640, isolated from vineyard.</title>
        <authorList>
            <person name="Lin S.-Y."/>
            <person name="Tsai C.-F."/>
            <person name="Young C.-C."/>
        </authorList>
    </citation>
    <scope>NUCLEOTIDE SEQUENCE [LARGE SCALE GENOMIC DNA]</scope>
    <source>
        <strain evidence="6 7">CC-CFT640</strain>
    </source>
</reference>
<dbReference type="GO" id="GO:0016887">
    <property type="term" value="F:ATP hydrolysis activity"/>
    <property type="evidence" value="ECO:0007669"/>
    <property type="project" value="InterPro"/>
</dbReference>
<dbReference type="InterPro" id="IPR003593">
    <property type="entry name" value="AAA+_ATPase"/>
</dbReference>
<protein>
    <submittedName>
        <fullName evidence="6">ABC transporter ATP-binding protein</fullName>
    </submittedName>
</protein>
<dbReference type="SUPFAM" id="SSF52540">
    <property type="entry name" value="P-loop containing nucleoside triphosphate hydrolases"/>
    <property type="match status" value="1"/>
</dbReference>
<dbReference type="PROSITE" id="PS50893">
    <property type="entry name" value="ABC_TRANSPORTER_2"/>
    <property type="match status" value="1"/>
</dbReference>
<evidence type="ECO:0000259" key="5">
    <source>
        <dbReference type="PROSITE" id="PS50893"/>
    </source>
</evidence>
<evidence type="ECO:0000313" key="6">
    <source>
        <dbReference type="EMBL" id="TXL71726.1"/>
    </source>
</evidence>
<dbReference type="PANTHER" id="PTHR43335:SF11">
    <property type="entry name" value="ABC TRANSPORTER RELATED"/>
    <property type="match status" value="1"/>
</dbReference>
<dbReference type="EMBL" id="VDUZ01000040">
    <property type="protein sequence ID" value="TXL71726.1"/>
    <property type="molecule type" value="Genomic_DNA"/>
</dbReference>
<dbReference type="AlphaFoldDB" id="A0A5C8PF00"/>
<accession>A0A5C8PF00</accession>
<organism evidence="6 7">
    <name type="scientific">Vineibacter terrae</name>
    <dbReference type="NCBI Taxonomy" id="2586908"/>
    <lineage>
        <taxon>Bacteria</taxon>
        <taxon>Pseudomonadati</taxon>
        <taxon>Pseudomonadota</taxon>
        <taxon>Alphaproteobacteria</taxon>
        <taxon>Hyphomicrobiales</taxon>
        <taxon>Vineibacter</taxon>
    </lineage>
</organism>
<dbReference type="Proteomes" id="UP000321638">
    <property type="component" value="Unassembled WGS sequence"/>
</dbReference>
<dbReference type="InterPro" id="IPR003439">
    <property type="entry name" value="ABC_transporter-like_ATP-bd"/>
</dbReference>
<comment type="similarity">
    <text evidence="1">Belongs to the ABC transporter superfamily.</text>
</comment>
<proteinExistence type="inferred from homology"/>
<dbReference type="Pfam" id="PF00005">
    <property type="entry name" value="ABC_tran"/>
    <property type="match status" value="1"/>
</dbReference>
<gene>
    <name evidence="6" type="ORF">FHP25_28980</name>
</gene>
<keyword evidence="4 6" id="KW-0067">ATP-binding</keyword>
<keyword evidence="2" id="KW-0813">Transport</keyword>
<dbReference type="RefSeq" id="WP_147850485.1">
    <property type="nucleotide sequence ID" value="NZ_VDUZ01000040.1"/>
</dbReference>
<sequence length="311" mass="33478">MTDTVIEIRGLRKDYGRAVAVAGIDLDIQRGEIFGLLGPNGAGKTTTILMVLGLTESNGGTVRVLGEDPVRNPLAVKRRVGYLPDAVGFYDNLSARENLLYTLRLAGMPRAEAIARIEKAIARVRLSDVLDKRVGTYSRGMRQRLGIAEIIAKGAEIAILDEPTSGLDPHATLELLDMIRDLKADGVAVLLSSHLLDRVQSICDRVALFNRGAIAMQGTVKALGQQVLGAGHAAHVEADGVDVEARLRGVAGVQKVERDGRGWKLTADRDVMAEVAQAIVQGGGRLQRLATAEPSLEAIYTRYFEEHKDAA</sequence>
<dbReference type="OrthoDB" id="9778547at2"/>
<dbReference type="PANTHER" id="PTHR43335">
    <property type="entry name" value="ABC TRANSPORTER, ATP-BINDING PROTEIN"/>
    <property type="match status" value="1"/>
</dbReference>
<name>A0A5C8PF00_9HYPH</name>
<dbReference type="InterPro" id="IPR027417">
    <property type="entry name" value="P-loop_NTPase"/>
</dbReference>
<evidence type="ECO:0000256" key="4">
    <source>
        <dbReference type="ARBA" id="ARBA00022840"/>
    </source>
</evidence>
<dbReference type="Gene3D" id="3.40.50.300">
    <property type="entry name" value="P-loop containing nucleotide triphosphate hydrolases"/>
    <property type="match status" value="1"/>
</dbReference>
<evidence type="ECO:0000256" key="3">
    <source>
        <dbReference type="ARBA" id="ARBA00022741"/>
    </source>
</evidence>
<keyword evidence="3" id="KW-0547">Nucleotide-binding</keyword>
<feature type="domain" description="ABC transporter" evidence="5">
    <location>
        <begin position="6"/>
        <end position="236"/>
    </location>
</feature>
<comment type="caution">
    <text evidence="6">The sequence shown here is derived from an EMBL/GenBank/DDBJ whole genome shotgun (WGS) entry which is preliminary data.</text>
</comment>
<dbReference type="SMART" id="SM00382">
    <property type="entry name" value="AAA"/>
    <property type="match status" value="1"/>
</dbReference>
<dbReference type="GO" id="GO:0005524">
    <property type="term" value="F:ATP binding"/>
    <property type="evidence" value="ECO:0007669"/>
    <property type="project" value="UniProtKB-KW"/>
</dbReference>
<dbReference type="CDD" id="cd03230">
    <property type="entry name" value="ABC_DR_subfamily_A"/>
    <property type="match status" value="1"/>
</dbReference>